<protein>
    <submittedName>
        <fullName evidence="1">Uncharacterized protein</fullName>
    </submittedName>
</protein>
<sequence length="89" mass="9996">MTYNKSEIMKHAWRKARALGSAIASAMGGVRALFAQMLKQAWANAKAARPVKLTREQAAYRLMLHDNKTYWNSADYHCRDELALAARGA</sequence>
<name>A0A1I7D572_9RHOB</name>
<proteinExistence type="predicted"/>
<dbReference type="STRING" id="999627.SAMN05216236_1233"/>
<accession>A0A1I7D572</accession>
<gene>
    <name evidence="1" type="ORF">SAMN05216236_1233</name>
</gene>
<evidence type="ECO:0000313" key="1">
    <source>
        <dbReference type="EMBL" id="SFU06734.1"/>
    </source>
</evidence>
<reference evidence="1 2" key="1">
    <citation type="submission" date="2016-10" db="EMBL/GenBank/DDBJ databases">
        <authorList>
            <person name="de Groot N.N."/>
        </authorList>
    </citation>
    <scope>NUCLEOTIDE SEQUENCE [LARGE SCALE GENOMIC DNA]</scope>
    <source>
        <strain evidence="1 2">CGMCC 1.10959</strain>
    </source>
</reference>
<dbReference type="AlphaFoldDB" id="A0A1I7D572"/>
<dbReference type="Proteomes" id="UP000182466">
    <property type="component" value="Unassembled WGS sequence"/>
</dbReference>
<organism evidence="1 2">
    <name type="scientific">Sedimentitalea nanhaiensis</name>
    <dbReference type="NCBI Taxonomy" id="999627"/>
    <lineage>
        <taxon>Bacteria</taxon>
        <taxon>Pseudomonadati</taxon>
        <taxon>Pseudomonadota</taxon>
        <taxon>Alphaproteobacteria</taxon>
        <taxon>Rhodobacterales</taxon>
        <taxon>Paracoccaceae</taxon>
        <taxon>Sedimentitalea</taxon>
    </lineage>
</organism>
<keyword evidence="2" id="KW-1185">Reference proteome</keyword>
<dbReference type="EMBL" id="FPAW01000023">
    <property type="protein sequence ID" value="SFU06734.1"/>
    <property type="molecule type" value="Genomic_DNA"/>
</dbReference>
<dbReference type="RefSeq" id="WP_027263725.1">
    <property type="nucleotide sequence ID" value="NZ_FPAW01000023.1"/>
</dbReference>
<evidence type="ECO:0000313" key="2">
    <source>
        <dbReference type="Proteomes" id="UP000182466"/>
    </source>
</evidence>